<dbReference type="InterPro" id="IPR023393">
    <property type="entry name" value="START-like_dom_sf"/>
</dbReference>
<evidence type="ECO:0000259" key="3">
    <source>
        <dbReference type="Pfam" id="PF03364"/>
    </source>
</evidence>
<feature type="domain" description="Coenzyme Q-binding protein COQ10 START" evidence="3">
    <location>
        <begin position="57"/>
        <end position="188"/>
    </location>
</feature>
<dbReference type="RefSeq" id="WP_390321326.1">
    <property type="nucleotide sequence ID" value="NZ_JBHRTP010000111.1"/>
</dbReference>
<dbReference type="PANTHER" id="PTHR34060:SF2">
    <property type="entry name" value="OS03G0837900 PROTEIN"/>
    <property type="match status" value="1"/>
</dbReference>
<sequence length="196" mass="21833">MTRPLLLVLLLSAIVAPTVAREAMERASVRSEPITASVRRIHRESGIVYEIQTSGFVQATPQQVWKVLTDYDRMHEFVPNLKLSRLLSRNGAEVVVEERGSLGFLFLTQDVRLVVKVLETPFSAIDITLVEGDMKQYSSHWDIAPATQNGASGTRIAYSGSMMPNFFVPPFFGTVLIRRDVKNMVDAVIAEIGKNL</sequence>
<organism evidence="4 5">
    <name type="scientific">Undibacterium arcticum</name>
    <dbReference type="NCBI Taxonomy" id="1762892"/>
    <lineage>
        <taxon>Bacteria</taxon>
        <taxon>Pseudomonadati</taxon>
        <taxon>Pseudomonadota</taxon>
        <taxon>Betaproteobacteria</taxon>
        <taxon>Burkholderiales</taxon>
        <taxon>Oxalobacteraceae</taxon>
        <taxon>Undibacterium</taxon>
    </lineage>
</organism>
<comment type="caution">
    <text evidence="4">The sequence shown here is derived from an EMBL/GenBank/DDBJ whole genome shotgun (WGS) entry which is preliminary data.</text>
</comment>
<evidence type="ECO:0000256" key="2">
    <source>
        <dbReference type="SAM" id="SignalP"/>
    </source>
</evidence>
<evidence type="ECO:0000313" key="5">
    <source>
        <dbReference type="Proteomes" id="UP001595530"/>
    </source>
</evidence>
<evidence type="ECO:0000313" key="4">
    <source>
        <dbReference type="EMBL" id="MFC3111369.1"/>
    </source>
</evidence>
<dbReference type="InterPro" id="IPR005031">
    <property type="entry name" value="COQ10_START"/>
</dbReference>
<dbReference type="PANTHER" id="PTHR34060">
    <property type="entry name" value="POLYKETIDE CYCLASE / DEHYDRASE AND LIPID TRANSPORT PROTEIN"/>
    <property type="match status" value="1"/>
</dbReference>
<feature type="chain" id="PRO_5046870329" evidence="2">
    <location>
        <begin position="21"/>
        <end position="196"/>
    </location>
</feature>
<dbReference type="EMBL" id="JBHRTP010000111">
    <property type="protein sequence ID" value="MFC3111369.1"/>
    <property type="molecule type" value="Genomic_DNA"/>
</dbReference>
<name>A0ABV7F8B6_9BURK</name>
<keyword evidence="2" id="KW-0732">Signal</keyword>
<dbReference type="Pfam" id="PF03364">
    <property type="entry name" value="Polyketide_cyc"/>
    <property type="match status" value="1"/>
</dbReference>
<evidence type="ECO:0000256" key="1">
    <source>
        <dbReference type="ARBA" id="ARBA00008918"/>
    </source>
</evidence>
<feature type="signal peptide" evidence="2">
    <location>
        <begin position="1"/>
        <end position="20"/>
    </location>
</feature>
<proteinExistence type="inferred from homology"/>
<comment type="similarity">
    <text evidence="1">Belongs to the ribosome association toxin RatA family.</text>
</comment>
<protein>
    <submittedName>
        <fullName evidence="4">SRPBCC family protein</fullName>
    </submittedName>
</protein>
<keyword evidence="5" id="KW-1185">Reference proteome</keyword>
<accession>A0ABV7F8B6</accession>
<reference evidence="5" key="1">
    <citation type="journal article" date="2019" name="Int. J. Syst. Evol. Microbiol.">
        <title>The Global Catalogue of Microorganisms (GCM) 10K type strain sequencing project: providing services to taxonomists for standard genome sequencing and annotation.</title>
        <authorList>
            <consortium name="The Broad Institute Genomics Platform"/>
            <consortium name="The Broad Institute Genome Sequencing Center for Infectious Disease"/>
            <person name="Wu L."/>
            <person name="Ma J."/>
        </authorList>
    </citation>
    <scope>NUCLEOTIDE SEQUENCE [LARGE SCALE GENOMIC DNA]</scope>
    <source>
        <strain evidence="5">KCTC 42986</strain>
    </source>
</reference>
<gene>
    <name evidence="4" type="ORF">ACFOFO_26075</name>
</gene>
<dbReference type="SUPFAM" id="SSF55961">
    <property type="entry name" value="Bet v1-like"/>
    <property type="match status" value="1"/>
</dbReference>
<dbReference type="Gene3D" id="3.30.530.20">
    <property type="match status" value="1"/>
</dbReference>
<dbReference type="Proteomes" id="UP001595530">
    <property type="component" value="Unassembled WGS sequence"/>
</dbReference>